<dbReference type="Proteomes" id="UP000183656">
    <property type="component" value="Unassembled WGS sequence"/>
</dbReference>
<dbReference type="GO" id="GO:0032259">
    <property type="term" value="P:methylation"/>
    <property type="evidence" value="ECO:0007669"/>
    <property type="project" value="UniProtKB-KW"/>
</dbReference>
<accession>A0A1I7J056</accession>
<protein>
    <submittedName>
        <fullName evidence="2">Methyltransferase domain-containing protein</fullName>
    </submittedName>
</protein>
<reference evidence="2 3" key="1">
    <citation type="submission" date="2016-10" db="EMBL/GenBank/DDBJ databases">
        <authorList>
            <person name="de Groot N.N."/>
        </authorList>
    </citation>
    <scope>NUCLEOTIDE SEQUENCE [LARGE SCALE GENOMIC DNA]</scope>
    <source>
        <strain evidence="2 3">R-24608</strain>
    </source>
</reference>
<dbReference type="RefSeq" id="WP_054257465.1">
    <property type="nucleotide sequence ID" value="NZ_CYIG01000040.1"/>
</dbReference>
<dbReference type="SUPFAM" id="SSF53335">
    <property type="entry name" value="S-adenosyl-L-methionine-dependent methyltransferases"/>
    <property type="match status" value="2"/>
</dbReference>
<dbReference type="OrthoDB" id="9816288at2"/>
<proteinExistence type="predicted"/>
<dbReference type="STRING" id="343013.SAMN04489707_10215"/>
<keyword evidence="3" id="KW-1185">Reference proteome</keyword>
<keyword evidence="2" id="KW-0808">Transferase</keyword>
<gene>
    <name evidence="2" type="ORF">SAMN04489707_10215</name>
</gene>
<evidence type="ECO:0000313" key="2">
    <source>
        <dbReference type="EMBL" id="SFU78585.1"/>
    </source>
</evidence>
<name>A0A1I7J056_9BURK</name>
<dbReference type="GO" id="GO:0008168">
    <property type="term" value="F:methyltransferase activity"/>
    <property type="evidence" value="ECO:0007669"/>
    <property type="project" value="UniProtKB-KW"/>
</dbReference>
<dbReference type="AlphaFoldDB" id="A0A1I7J056"/>
<organism evidence="2 3">
    <name type="scientific">Paenacidovorax caeni</name>
    <dbReference type="NCBI Taxonomy" id="343013"/>
    <lineage>
        <taxon>Bacteria</taxon>
        <taxon>Pseudomonadati</taxon>
        <taxon>Pseudomonadota</taxon>
        <taxon>Betaproteobacteria</taxon>
        <taxon>Burkholderiales</taxon>
        <taxon>Comamonadaceae</taxon>
        <taxon>Paenacidovorax</taxon>
    </lineage>
</organism>
<dbReference type="Gene3D" id="3.40.50.150">
    <property type="entry name" value="Vaccinia Virus protein VP39"/>
    <property type="match status" value="2"/>
</dbReference>
<dbReference type="InterPro" id="IPR029063">
    <property type="entry name" value="SAM-dependent_MTases_sf"/>
</dbReference>
<evidence type="ECO:0000256" key="1">
    <source>
        <dbReference type="SAM" id="MobiDB-lite"/>
    </source>
</evidence>
<keyword evidence="2" id="KW-0489">Methyltransferase</keyword>
<sequence>MTKATFPIFTPPGPDTIPSDGRNPSLADRFLAVPFSLLDARTGWWRDRKAAWLAIGIQSELGRSDRLLYPTSAQPPATYAAKNAYEAALGRKATWAEFAQAHPDKIRHQGTSVFDPVLCELVYRWFSAPGHLVLDPFAGGSVRGIVAAATGRAYAGVDLRAEQVQANRAQWAALGQPGMPPPRWVQGDALTVRQALPEVQADLLFSCPPYGNLERYSDDEADLSTMRYPRFLQTYRQIIKESVALLRPDRFACFVVGDFRDTKGLQRGFVGDTIAAFRDAGAQLYNEAILVTSAGSLPIRAGKAFEVSRKLGRTHQQVLVFVKGDARRATAACGAVR</sequence>
<dbReference type="EMBL" id="FPBX01000021">
    <property type="protein sequence ID" value="SFU78585.1"/>
    <property type="molecule type" value="Genomic_DNA"/>
</dbReference>
<evidence type="ECO:0000313" key="3">
    <source>
        <dbReference type="Proteomes" id="UP000183656"/>
    </source>
</evidence>
<feature type="region of interest" description="Disordered" evidence="1">
    <location>
        <begin position="1"/>
        <end position="21"/>
    </location>
</feature>